<name>A0A1G1YHE7_9BACT</name>
<gene>
    <name evidence="2" type="ORF">A3J59_03670</name>
</gene>
<dbReference type="InterPro" id="IPR012341">
    <property type="entry name" value="6hp_glycosidase-like_sf"/>
</dbReference>
<protein>
    <recommendedName>
        <fullName evidence="1">GH15-like domain-containing protein</fullName>
    </recommendedName>
</protein>
<dbReference type="InterPro" id="IPR008928">
    <property type="entry name" value="6-hairpin_glycosidase_sf"/>
</dbReference>
<dbReference type="Pfam" id="PF00723">
    <property type="entry name" value="Glyco_hydro_15"/>
    <property type="match status" value="1"/>
</dbReference>
<evidence type="ECO:0000313" key="2">
    <source>
        <dbReference type="EMBL" id="OGY51739.1"/>
    </source>
</evidence>
<evidence type="ECO:0000313" key="3">
    <source>
        <dbReference type="Proteomes" id="UP000177310"/>
    </source>
</evidence>
<dbReference type="Gene3D" id="1.50.10.10">
    <property type="match status" value="1"/>
</dbReference>
<dbReference type="GO" id="GO:0005975">
    <property type="term" value="P:carbohydrate metabolic process"/>
    <property type="evidence" value="ECO:0007669"/>
    <property type="project" value="InterPro"/>
</dbReference>
<evidence type="ECO:0000259" key="1">
    <source>
        <dbReference type="Pfam" id="PF00723"/>
    </source>
</evidence>
<dbReference type="GO" id="GO:0004553">
    <property type="term" value="F:hydrolase activity, hydrolyzing O-glycosyl compounds"/>
    <property type="evidence" value="ECO:0007669"/>
    <property type="project" value="TreeGrafter"/>
</dbReference>
<dbReference type="PANTHER" id="PTHR31616">
    <property type="entry name" value="TREHALASE"/>
    <property type="match status" value="1"/>
</dbReference>
<dbReference type="PANTHER" id="PTHR31616:SF0">
    <property type="entry name" value="GLUCAN 1,4-ALPHA-GLUCOSIDASE"/>
    <property type="match status" value="1"/>
</dbReference>
<dbReference type="EMBL" id="MHIL01000015">
    <property type="protein sequence ID" value="OGY51739.1"/>
    <property type="molecule type" value="Genomic_DNA"/>
</dbReference>
<dbReference type="InterPro" id="IPR011613">
    <property type="entry name" value="GH15-like"/>
</dbReference>
<proteinExistence type="predicted"/>
<accession>A0A1G1YHE7</accession>
<dbReference type="SUPFAM" id="SSF48208">
    <property type="entry name" value="Six-hairpin glycosidases"/>
    <property type="match status" value="1"/>
</dbReference>
<dbReference type="AlphaFoldDB" id="A0A1G1YHE7"/>
<comment type="caution">
    <text evidence="2">The sequence shown here is derived from an EMBL/GenBank/DDBJ whole genome shotgun (WGS) entry which is preliminary data.</text>
</comment>
<organism evidence="2 3">
    <name type="scientific">Candidatus Buchananbacteria bacterium RIFCSPHIGHO2_02_FULL_56_16</name>
    <dbReference type="NCBI Taxonomy" id="1797542"/>
    <lineage>
        <taxon>Bacteria</taxon>
        <taxon>Candidatus Buchananiibacteriota</taxon>
    </lineage>
</organism>
<reference evidence="2 3" key="1">
    <citation type="journal article" date="2016" name="Nat. Commun.">
        <title>Thousands of microbial genomes shed light on interconnected biogeochemical processes in an aquifer system.</title>
        <authorList>
            <person name="Anantharaman K."/>
            <person name="Brown C.T."/>
            <person name="Hug L.A."/>
            <person name="Sharon I."/>
            <person name="Castelle C.J."/>
            <person name="Probst A.J."/>
            <person name="Thomas B.C."/>
            <person name="Singh A."/>
            <person name="Wilkins M.J."/>
            <person name="Karaoz U."/>
            <person name="Brodie E.L."/>
            <person name="Williams K.H."/>
            <person name="Hubbard S.S."/>
            <person name="Banfield J.F."/>
        </authorList>
    </citation>
    <scope>NUCLEOTIDE SEQUENCE [LARGE SCALE GENOMIC DNA]</scope>
</reference>
<dbReference type="Proteomes" id="UP000177310">
    <property type="component" value="Unassembled WGS sequence"/>
</dbReference>
<sequence length="360" mass="41262">MKHLKEKVGRLVHKSKEIISDSALENGAIVAGNSDKAYYPKAAKDYHYVWPRQAAFICAAAQLVGIDTIQEPFFGWLTERPEDFKKEGKLFNSYTVNGRIRLRQFEPDQAGTVLWAIHQFYQKTPSHARRQEALIRRLADGLADDWQEKYFFTNTVDLWGESKRQTSTLVENNHTYSLAACAHGLRRADAMLKNDRWKRAADQMALRLNDAYRPKQKMFVRNHGQIDDPNVDASLLGLTFPFTVVEPTDERMRRTVERIEATLVANGGVHRYQFDYYDGEGSAQEGGGAWPLLNCWLAIYWVLAGDTTKAMRAYQWVVERVGDDELIPEQVFQDSRQGVKPLAWSHAMFIFASYHLGLLP</sequence>
<dbReference type="STRING" id="1797542.A3J59_03670"/>
<feature type="domain" description="GH15-like" evidence="1">
    <location>
        <begin position="91"/>
        <end position="322"/>
    </location>
</feature>